<evidence type="ECO:0000313" key="1">
    <source>
        <dbReference type="EMBL" id="KAF4344076.1"/>
    </source>
</evidence>
<name>A0A9P5ASB3_9HYPO</name>
<sequence length="138" mass="16192">MVKESVPLYAFVTDLDNALLEPLEKIWTLSEFTERFDWIFTDLRVPNRAEIAQSISPQELADLGDIKGREYWYDEFYENNYALYTGPIPRWDCGERDWDKSFWHTKGSDGSIDKCLDVFILEDNNASHSVLVKLEAFR</sequence>
<accession>A0A9P5ASB3</accession>
<organism evidence="1 2">
    <name type="scientific">Fusarium beomiforme</name>
    <dbReference type="NCBI Taxonomy" id="44412"/>
    <lineage>
        <taxon>Eukaryota</taxon>
        <taxon>Fungi</taxon>
        <taxon>Dikarya</taxon>
        <taxon>Ascomycota</taxon>
        <taxon>Pezizomycotina</taxon>
        <taxon>Sordariomycetes</taxon>
        <taxon>Hypocreomycetidae</taxon>
        <taxon>Hypocreales</taxon>
        <taxon>Nectriaceae</taxon>
        <taxon>Fusarium</taxon>
        <taxon>Fusarium burgessii species complex</taxon>
    </lineage>
</organism>
<evidence type="ECO:0000313" key="2">
    <source>
        <dbReference type="Proteomes" id="UP000730481"/>
    </source>
</evidence>
<comment type="caution">
    <text evidence="1">The sequence shown here is derived from an EMBL/GenBank/DDBJ whole genome shotgun (WGS) entry which is preliminary data.</text>
</comment>
<reference evidence="1" key="2">
    <citation type="submission" date="2020-02" db="EMBL/GenBank/DDBJ databases">
        <title>Identification and distribution of gene clusters putatively required for synthesis of sphingolipid metabolism inhibitors in phylogenetically diverse species of the filamentous fungus Fusarium.</title>
        <authorList>
            <person name="Kim H.-S."/>
            <person name="Busman M."/>
            <person name="Brown D.W."/>
            <person name="Divon H."/>
            <person name="Uhlig S."/>
            <person name="Proctor R.H."/>
        </authorList>
    </citation>
    <scope>NUCLEOTIDE SEQUENCE</scope>
    <source>
        <strain evidence="1">NRRL 25174</strain>
    </source>
</reference>
<dbReference type="EMBL" id="PVQB02000065">
    <property type="protein sequence ID" value="KAF4344076.1"/>
    <property type="molecule type" value="Genomic_DNA"/>
</dbReference>
<proteinExistence type="predicted"/>
<reference evidence="1" key="1">
    <citation type="journal article" date="2017" name="Mycologia">
        <title>Fusarium algeriense, sp. nov., a novel toxigenic crown rot pathogen of durum wheat from Algeria is nested in the Fusarium burgessii species complex.</title>
        <authorList>
            <person name="Laraba I."/>
            <person name="Keddad A."/>
            <person name="Boureghda H."/>
            <person name="Abdallah N."/>
            <person name="Vaughan M.M."/>
            <person name="Proctor R.H."/>
            <person name="Busman M."/>
            <person name="O'Donnell K."/>
        </authorList>
    </citation>
    <scope>NUCLEOTIDE SEQUENCE</scope>
    <source>
        <strain evidence="1">NRRL 25174</strain>
    </source>
</reference>
<dbReference type="AlphaFoldDB" id="A0A9P5ASB3"/>
<dbReference type="OrthoDB" id="5216135at2759"/>
<dbReference type="Proteomes" id="UP000730481">
    <property type="component" value="Unassembled WGS sequence"/>
</dbReference>
<gene>
    <name evidence="1" type="ORF">FBEOM_1948</name>
</gene>
<keyword evidence="2" id="KW-1185">Reference proteome</keyword>
<protein>
    <submittedName>
        <fullName evidence="1">Uncharacterized protein</fullName>
    </submittedName>
</protein>